<dbReference type="GO" id="GO:0005524">
    <property type="term" value="F:ATP binding"/>
    <property type="evidence" value="ECO:0007669"/>
    <property type="project" value="UniProtKB-UniRule"/>
</dbReference>
<evidence type="ECO:0000256" key="4">
    <source>
        <dbReference type="ARBA" id="ARBA00022553"/>
    </source>
</evidence>
<evidence type="ECO:0000256" key="3">
    <source>
        <dbReference type="ARBA" id="ARBA00022527"/>
    </source>
</evidence>
<dbReference type="PROSITE" id="PS51473">
    <property type="entry name" value="GNK2"/>
    <property type="match status" value="4"/>
</dbReference>
<evidence type="ECO:0000256" key="20">
    <source>
        <dbReference type="SAM" id="MobiDB-lite"/>
    </source>
</evidence>
<evidence type="ECO:0000256" key="13">
    <source>
        <dbReference type="ARBA" id="ARBA00023136"/>
    </source>
</evidence>
<dbReference type="InParanoid" id="A0A6J0PG81"/>
<dbReference type="CDD" id="cd23509">
    <property type="entry name" value="Gnk2-like"/>
    <property type="match status" value="4"/>
</dbReference>
<dbReference type="PANTHER" id="PTHR27002">
    <property type="entry name" value="RECEPTOR-LIKE SERINE/THREONINE-PROTEIN KINASE SD1-8"/>
    <property type="match status" value="1"/>
</dbReference>
<dbReference type="EC" id="2.7.11.1" evidence="2"/>
<keyword evidence="14" id="KW-1015">Disulfide bond</keyword>
<dbReference type="GO" id="GO:0009737">
    <property type="term" value="P:response to abscisic acid"/>
    <property type="evidence" value="ECO:0007669"/>
    <property type="project" value="UniProtKB-ARBA"/>
</dbReference>
<evidence type="ECO:0000256" key="1">
    <source>
        <dbReference type="ARBA" id="ARBA00004167"/>
    </source>
</evidence>
<dbReference type="RefSeq" id="XP_019704849.2">
    <property type="nucleotide sequence ID" value="XM_019849290.2"/>
</dbReference>
<keyword evidence="16" id="KW-0325">Glycoprotein</keyword>
<evidence type="ECO:0000256" key="16">
    <source>
        <dbReference type="ARBA" id="ARBA00023180"/>
    </source>
</evidence>
<comment type="catalytic activity">
    <reaction evidence="17">
        <text>L-threonyl-[protein] + ATP = O-phospho-L-threonyl-[protein] + ADP + H(+)</text>
        <dbReference type="Rhea" id="RHEA:46608"/>
        <dbReference type="Rhea" id="RHEA-COMP:11060"/>
        <dbReference type="Rhea" id="RHEA-COMP:11605"/>
        <dbReference type="ChEBI" id="CHEBI:15378"/>
        <dbReference type="ChEBI" id="CHEBI:30013"/>
        <dbReference type="ChEBI" id="CHEBI:30616"/>
        <dbReference type="ChEBI" id="CHEBI:61977"/>
        <dbReference type="ChEBI" id="CHEBI:456216"/>
        <dbReference type="EC" id="2.7.11.1"/>
    </reaction>
</comment>
<evidence type="ECO:0000256" key="2">
    <source>
        <dbReference type="ARBA" id="ARBA00012513"/>
    </source>
</evidence>
<dbReference type="SUPFAM" id="SSF56112">
    <property type="entry name" value="Protein kinase-like (PK-like)"/>
    <property type="match status" value="2"/>
</dbReference>
<name>A0A6J0PG81_ELAGV</name>
<evidence type="ECO:0000256" key="12">
    <source>
        <dbReference type="ARBA" id="ARBA00022989"/>
    </source>
</evidence>
<keyword evidence="8" id="KW-0677">Repeat</keyword>
<dbReference type="Gene3D" id="1.10.510.10">
    <property type="entry name" value="Transferase(Phosphotransferase) domain 1"/>
    <property type="match status" value="2"/>
</dbReference>
<feature type="domain" description="Gnk2-homologous" evidence="23">
    <location>
        <begin position="86"/>
        <end position="191"/>
    </location>
</feature>
<dbReference type="FunFam" id="3.30.200.20:FF:000195">
    <property type="entry name" value="G-type lectin S-receptor-like serine/threonine-protein kinase"/>
    <property type="match status" value="1"/>
</dbReference>
<evidence type="ECO:0000256" key="5">
    <source>
        <dbReference type="ARBA" id="ARBA00022679"/>
    </source>
</evidence>
<dbReference type="GO" id="GO:0004674">
    <property type="term" value="F:protein serine/threonine kinase activity"/>
    <property type="evidence" value="ECO:0007669"/>
    <property type="project" value="UniProtKB-KW"/>
</dbReference>
<dbReference type="SMART" id="SM00220">
    <property type="entry name" value="S_TKc"/>
    <property type="match status" value="2"/>
</dbReference>
<evidence type="ECO:0000256" key="21">
    <source>
        <dbReference type="SAM" id="Phobius"/>
    </source>
</evidence>
<dbReference type="PROSITE" id="PS50011">
    <property type="entry name" value="PROTEIN_KINASE_DOM"/>
    <property type="match status" value="2"/>
</dbReference>
<feature type="region of interest" description="Disordered" evidence="20">
    <location>
        <begin position="698"/>
        <end position="731"/>
    </location>
</feature>
<keyword evidence="3" id="KW-0723">Serine/threonine-protein kinase</keyword>
<dbReference type="FunFam" id="1.10.510.10:FF:000343">
    <property type="entry name" value="Cysteine-rich receptor-like protein kinase 28"/>
    <property type="match status" value="2"/>
</dbReference>
<evidence type="ECO:0000259" key="23">
    <source>
        <dbReference type="PROSITE" id="PS51473"/>
    </source>
</evidence>
<keyword evidence="24" id="KW-1185">Reference proteome</keyword>
<keyword evidence="15" id="KW-0675">Receptor</keyword>
<keyword evidence="11 19" id="KW-0067">ATP-binding</keyword>
<sequence>MWDCQQIRCAQSGLKRMLKPATATTPVNPRFSSSPCTPSTTSSSLPLFPFSSQFMASILSLFPLLILHTLLLAPTKTYSQYDSKYDLNLTSCAGDANYTVPSTFSSNLDLLLSNLTSSTPRDAGYFSNTTAGADSSAPAYGLAQCLPVVSASECSTCLNRSAATAAAGCPFRKSATIRFDDCVLRYSDRRFFGQLDKDGNASTANPNKAPTGFYGRMRNLMDKIASQAAATELKFADGITNSSSYGYIYGLTQCTRDLSQTDCSTCLDQAIEDLRSCCGGSVGGRVMMASCDVRFETYPFFSMLFVPPPPPAPSSSPDSGNSKTSDGKKNNTTKIILIVSICVVVSLVVLFTICISLRRKKVFRGVLFDGGEEFRGSKPLLYDLSVLRAATNNFSDANKLGEGGFGPVYVGTLRDGQEIAVKRLSGSSRQGLVELRNEVDLVAKLQHRNLVKLLGCCLEEEERLLVYEYLPNTSLDKFLFDPIGQQQLEWEKRYKIIEGIGRGLLYLHEDSRLRIIHRDLKASNILLDRDMNPKIADFGLAKLFSIDETQGNTSGIAGTYGYMAPEYASLGLFSTKSDVFSYGVLVLEIVTGRRNCGFRGSGHYSDLLSYVWQHWNEGKASQVIDLSLGDRYELQEVLRCIHIGLLCVQEDPAERPRIATVVLTLRSYSVPLPAPSAPASFVRSDIISETEVLERDVRTSLPGSEASMEAQQENQGGQKNQGQSRLGSHSSRSLSLFWITWPNKKKEKRKKKKKEVPHETMPCSDGPNFSVLIVLLSLLLILHSPPANSDYQLLNCEHTACPTTDGNYTPNGTFQANLNLLLSSLSAANTTGFANYTEGQPPHQVYGLALCRGDLSPAQCTSCLNISTKEIIKRCPNGKISAIWYEGCLLRYSDQNFFSTADTSFHYVQGDSQGSDPPEQFKKFVGLMMDNLTTTAANTSKMFAAGVANIMNSSMLYALVQCTKDLPQQECYRCLQDFVEYIPQCCDGDSGASIYGLSCNLRYQTSPFFDASKAITWQPPPDPPVSPPRGNTGKTIKIVIVITITTVAVVVLLLSAICIYLRQRKLRGIPSYAEEADDEDGKEIESAESLVFDLETLRVATDNFSDANKLGQGGFGLVYKGILPDREVTAVKRLSIISRQGLEQLRNEVGLVAKLQHRDLVKLLGYCLEEQERLLVYEYLPNGSLDRFLCDPIRRQQLEWGVRCRIIKRIARGLLYLHEDSRLRIVHRDLKASNILLDGDMNPKISDFGLAKLFGMDGTHESTRQIAGTYGYMAPEYVRNGHFSTKSDVFSYGVLVLEIVTGRMNSGFEGSGNAIDLPSWVWEQWNQGMASQVIDQSLVDQCELQEVLMCMHVGLLCVQADPAKRPSMATVVLMLDGNSVPLPSPSVPAFYVISRTVSKSEALKEVTSEGSLDEEDSETSTDFAL</sequence>
<evidence type="ECO:0000256" key="19">
    <source>
        <dbReference type="PROSITE-ProRule" id="PRU10141"/>
    </source>
</evidence>
<dbReference type="InterPro" id="IPR002902">
    <property type="entry name" value="GNK2"/>
</dbReference>
<dbReference type="CDD" id="cd14066">
    <property type="entry name" value="STKc_IRAK"/>
    <property type="match status" value="2"/>
</dbReference>
<keyword evidence="12 21" id="KW-1133">Transmembrane helix</keyword>
<organism evidence="24 25">
    <name type="scientific">Elaeis guineensis var. tenera</name>
    <name type="common">Oil palm</name>
    <dbReference type="NCBI Taxonomy" id="51953"/>
    <lineage>
        <taxon>Eukaryota</taxon>
        <taxon>Viridiplantae</taxon>
        <taxon>Streptophyta</taxon>
        <taxon>Embryophyta</taxon>
        <taxon>Tracheophyta</taxon>
        <taxon>Spermatophyta</taxon>
        <taxon>Magnoliopsida</taxon>
        <taxon>Liliopsida</taxon>
        <taxon>Arecaceae</taxon>
        <taxon>Arecoideae</taxon>
        <taxon>Cocoseae</taxon>
        <taxon>Elaeidinae</taxon>
        <taxon>Elaeis</taxon>
    </lineage>
</organism>
<evidence type="ECO:0000313" key="25">
    <source>
        <dbReference type="RefSeq" id="XP_019704849.2"/>
    </source>
</evidence>
<dbReference type="FunFam" id="3.30.430.20:FF:000003">
    <property type="entry name" value="Cysteine-rich RLK (RECEPTOR-like protein kinase) 10"/>
    <property type="match status" value="1"/>
</dbReference>
<feature type="domain" description="Protein kinase" evidence="22">
    <location>
        <begin position="394"/>
        <end position="669"/>
    </location>
</feature>
<evidence type="ECO:0000256" key="7">
    <source>
        <dbReference type="ARBA" id="ARBA00022729"/>
    </source>
</evidence>
<comment type="catalytic activity">
    <reaction evidence="18">
        <text>L-seryl-[protein] + ATP = O-phospho-L-seryl-[protein] + ADP + H(+)</text>
        <dbReference type="Rhea" id="RHEA:17989"/>
        <dbReference type="Rhea" id="RHEA-COMP:9863"/>
        <dbReference type="Rhea" id="RHEA-COMP:11604"/>
        <dbReference type="ChEBI" id="CHEBI:15378"/>
        <dbReference type="ChEBI" id="CHEBI:29999"/>
        <dbReference type="ChEBI" id="CHEBI:30616"/>
        <dbReference type="ChEBI" id="CHEBI:83421"/>
        <dbReference type="ChEBI" id="CHEBI:456216"/>
        <dbReference type="EC" id="2.7.11.1"/>
    </reaction>
</comment>
<dbReference type="GO" id="GO:0005886">
    <property type="term" value="C:plasma membrane"/>
    <property type="evidence" value="ECO:0007669"/>
    <property type="project" value="TreeGrafter"/>
</dbReference>
<proteinExistence type="predicted"/>
<dbReference type="PROSITE" id="PS00108">
    <property type="entry name" value="PROTEIN_KINASE_ST"/>
    <property type="match status" value="2"/>
</dbReference>
<keyword evidence="4" id="KW-0597">Phosphoprotein</keyword>
<evidence type="ECO:0000256" key="9">
    <source>
        <dbReference type="ARBA" id="ARBA00022741"/>
    </source>
</evidence>
<dbReference type="Proteomes" id="UP000504607">
    <property type="component" value="Chromosome 1"/>
</dbReference>
<feature type="domain" description="Gnk2-homologous" evidence="23">
    <location>
        <begin position="195"/>
        <end position="300"/>
    </location>
</feature>
<feature type="region of interest" description="Disordered" evidence="20">
    <location>
        <begin position="1404"/>
        <end position="1425"/>
    </location>
</feature>
<dbReference type="Gene3D" id="3.30.200.20">
    <property type="entry name" value="Phosphorylase Kinase, domain 1"/>
    <property type="match status" value="2"/>
</dbReference>
<dbReference type="Pfam" id="PF07714">
    <property type="entry name" value="PK_Tyr_Ser-Thr"/>
    <property type="match status" value="2"/>
</dbReference>
<dbReference type="Gene3D" id="3.30.430.20">
    <property type="entry name" value="Gnk2 domain, C-X8-C-X2-C motif"/>
    <property type="match status" value="4"/>
</dbReference>
<comment type="subcellular location">
    <subcellularLocation>
        <location evidence="1">Membrane</location>
        <topology evidence="1">Single-pass membrane protein</topology>
    </subcellularLocation>
</comment>
<dbReference type="InterPro" id="IPR038408">
    <property type="entry name" value="GNK2_sf"/>
</dbReference>
<evidence type="ECO:0000256" key="11">
    <source>
        <dbReference type="ARBA" id="ARBA00022840"/>
    </source>
</evidence>
<dbReference type="FunFam" id="3.30.430.20:FF:000002">
    <property type="entry name" value="Cysteine-rich receptor-like protein kinase 10"/>
    <property type="match status" value="1"/>
</dbReference>
<feature type="transmembrane region" description="Helical" evidence="21">
    <location>
        <begin position="1038"/>
        <end position="1061"/>
    </location>
</feature>
<dbReference type="Pfam" id="PF01657">
    <property type="entry name" value="Stress-antifung"/>
    <property type="match status" value="4"/>
</dbReference>
<evidence type="ECO:0000256" key="18">
    <source>
        <dbReference type="ARBA" id="ARBA00048679"/>
    </source>
</evidence>
<keyword evidence="7" id="KW-0732">Signal</keyword>
<feature type="compositionally biased region" description="Low complexity" evidence="20">
    <location>
        <begin position="711"/>
        <end position="731"/>
    </location>
</feature>
<evidence type="ECO:0000256" key="17">
    <source>
        <dbReference type="ARBA" id="ARBA00047899"/>
    </source>
</evidence>
<dbReference type="InterPro" id="IPR017441">
    <property type="entry name" value="Protein_kinase_ATP_BS"/>
</dbReference>
<evidence type="ECO:0000256" key="14">
    <source>
        <dbReference type="ARBA" id="ARBA00023157"/>
    </source>
</evidence>
<dbReference type="PANTHER" id="PTHR27002:SF1040">
    <property type="entry name" value="OS07G0538400 PROTEIN"/>
    <property type="match status" value="1"/>
</dbReference>
<keyword evidence="13 21" id="KW-0472">Membrane</keyword>
<gene>
    <name evidence="25" type="primary">LOC109505668</name>
</gene>
<feature type="domain" description="Gnk2-homologous" evidence="23">
    <location>
        <begin position="796"/>
        <end position="897"/>
    </location>
</feature>
<keyword evidence="9 19" id="KW-0547">Nucleotide-binding</keyword>
<protein>
    <recommendedName>
        <fullName evidence="2">non-specific serine/threonine protein kinase</fullName>
        <ecNumber evidence="2">2.7.11.1</ecNumber>
    </recommendedName>
</protein>
<feature type="domain" description="Protein kinase" evidence="22">
    <location>
        <begin position="1104"/>
        <end position="1387"/>
    </location>
</feature>
<keyword evidence="10" id="KW-0418">Kinase</keyword>
<evidence type="ECO:0000256" key="6">
    <source>
        <dbReference type="ARBA" id="ARBA00022692"/>
    </source>
</evidence>
<evidence type="ECO:0000313" key="24">
    <source>
        <dbReference type="Proteomes" id="UP000504607"/>
    </source>
</evidence>
<evidence type="ECO:0000256" key="8">
    <source>
        <dbReference type="ARBA" id="ARBA00022737"/>
    </source>
</evidence>
<dbReference type="InterPro" id="IPR001245">
    <property type="entry name" value="Ser-Thr/Tyr_kinase_cat_dom"/>
</dbReference>
<dbReference type="InterPro" id="IPR000719">
    <property type="entry name" value="Prot_kinase_dom"/>
</dbReference>
<reference evidence="25" key="1">
    <citation type="submission" date="2025-08" db="UniProtKB">
        <authorList>
            <consortium name="RefSeq"/>
        </authorList>
    </citation>
    <scope>IDENTIFICATION</scope>
</reference>
<feature type="transmembrane region" description="Helical" evidence="21">
    <location>
        <begin position="54"/>
        <end position="73"/>
    </location>
</feature>
<keyword evidence="6 21" id="KW-0812">Transmembrane</keyword>
<dbReference type="OrthoDB" id="688481at2759"/>
<evidence type="ECO:0000256" key="15">
    <source>
        <dbReference type="ARBA" id="ARBA00023170"/>
    </source>
</evidence>
<dbReference type="FunFam" id="3.30.200.20:FF:000142">
    <property type="entry name" value="Cysteine-rich receptor-like protein kinase 10"/>
    <property type="match status" value="1"/>
</dbReference>
<accession>A0A6J0PG81</accession>
<evidence type="ECO:0000259" key="22">
    <source>
        <dbReference type="PROSITE" id="PS50011"/>
    </source>
</evidence>
<feature type="binding site" evidence="19">
    <location>
        <position position="1132"/>
    </location>
    <ligand>
        <name>ATP</name>
        <dbReference type="ChEBI" id="CHEBI:30616"/>
    </ligand>
</feature>
<evidence type="ECO:0000256" key="10">
    <source>
        <dbReference type="ARBA" id="ARBA00022777"/>
    </source>
</evidence>
<dbReference type="InterPro" id="IPR008271">
    <property type="entry name" value="Ser/Thr_kinase_AS"/>
</dbReference>
<keyword evidence="5" id="KW-0808">Transferase</keyword>
<dbReference type="InterPro" id="IPR011009">
    <property type="entry name" value="Kinase-like_dom_sf"/>
</dbReference>
<dbReference type="PROSITE" id="PS00107">
    <property type="entry name" value="PROTEIN_KINASE_ATP"/>
    <property type="match status" value="1"/>
</dbReference>
<feature type="transmembrane region" description="Helical" evidence="21">
    <location>
        <begin position="335"/>
        <end position="358"/>
    </location>
</feature>
<feature type="domain" description="Gnk2-homologous" evidence="23">
    <location>
        <begin position="903"/>
        <end position="1008"/>
    </location>
</feature>